<evidence type="ECO:0000313" key="3">
    <source>
        <dbReference type="Proteomes" id="UP000003009"/>
    </source>
</evidence>
<comment type="caution">
    <text evidence="2">The sequence shown here is derived from an EMBL/GenBank/DDBJ whole genome shotgun (WGS) entry which is preliminary data.</text>
</comment>
<accession>C4GLE6</accession>
<gene>
    <name evidence="2" type="ORF">GCWU000324_02518</name>
</gene>
<name>C4GLE6_9NEIS</name>
<dbReference type="EMBL" id="ACJW02000004">
    <property type="protein sequence ID" value="EEP67183.1"/>
    <property type="molecule type" value="Genomic_DNA"/>
</dbReference>
<evidence type="ECO:0000313" key="2">
    <source>
        <dbReference type="EMBL" id="EEP67183.1"/>
    </source>
</evidence>
<dbReference type="AlphaFoldDB" id="C4GLE6"/>
<feature type="compositionally biased region" description="Basic and acidic residues" evidence="1">
    <location>
        <begin position="1"/>
        <end position="11"/>
    </location>
</feature>
<feature type="region of interest" description="Disordered" evidence="1">
    <location>
        <begin position="1"/>
        <end position="39"/>
    </location>
</feature>
<dbReference type="HOGENOM" id="CLU_2954402_0_0_4"/>
<proteinExistence type="predicted"/>
<keyword evidence="3" id="KW-1185">Reference proteome</keyword>
<dbReference type="STRING" id="629741.GCWU000324_02518"/>
<protein>
    <submittedName>
        <fullName evidence="2">Uncharacterized protein</fullName>
    </submittedName>
</protein>
<dbReference type="Proteomes" id="UP000003009">
    <property type="component" value="Unassembled WGS sequence"/>
</dbReference>
<sequence length="59" mass="6818">MGMAKSADKKTNYKRKGKRFQAAYPAAHRQPEKQFPPTPCQNLSILRIIKKEHSGSRYK</sequence>
<evidence type="ECO:0000256" key="1">
    <source>
        <dbReference type="SAM" id="MobiDB-lite"/>
    </source>
</evidence>
<organism evidence="2 3">
    <name type="scientific">Kingella oralis ATCC 51147</name>
    <dbReference type="NCBI Taxonomy" id="629741"/>
    <lineage>
        <taxon>Bacteria</taxon>
        <taxon>Pseudomonadati</taxon>
        <taxon>Pseudomonadota</taxon>
        <taxon>Betaproteobacteria</taxon>
        <taxon>Neisseriales</taxon>
        <taxon>Neisseriaceae</taxon>
        <taxon>Kingella</taxon>
    </lineage>
</organism>
<reference evidence="2" key="1">
    <citation type="submission" date="2009-04" db="EMBL/GenBank/DDBJ databases">
        <authorList>
            <person name="Weinstock G."/>
            <person name="Sodergren E."/>
            <person name="Clifton S."/>
            <person name="Fulton L."/>
            <person name="Fulton B."/>
            <person name="Courtney L."/>
            <person name="Fronick C."/>
            <person name="Harrison M."/>
            <person name="Strong C."/>
            <person name="Farmer C."/>
            <person name="Delahaunty K."/>
            <person name="Markovic C."/>
            <person name="Hall O."/>
            <person name="Minx P."/>
            <person name="Tomlinson C."/>
            <person name="Mitreva M."/>
            <person name="Nelson J."/>
            <person name="Hou S."/>
            <person name="Wollam A."/>
            <person name="Pepin K.H."/>
            <person name="Johnson M."/>
            <person name="Bhonagiri V."/>
            <person name="Nash W.E."/>
            <person name="Warren W."/>
            <person name="Chinwalla A."/>
            <person name="Mardis E.R."/>
            <person name="Wilson R.K."/>
        </authorList>
    </citation>
    <scope>NUCLEOTIDE SEQUENCE [LARGE SCALE GENOMIC DNA]</scope>
    <source>
        <strain evidence="2">ATCC 51147</strain>
    </source>
</reference>